<evidence type="ECO:0000313" key="2">
    <source>
        <dbReference type="EMBL" id="MBW0491766.1"/>
    </source>
</evidence>
<dbReference type="EMBL" id="AVOT02011251">
    <property type="protein sequence ID" value="MBW0491766.1"/>
    <property type="molecule type" value="Genomic_DNA"/>
</dbReference>
<dbReference type="Proteomes" id="UP000765509">
    <property type="component" value="Unassembled WGS sequence"/>
</dbReference>
<comment type="caution">
    <text evidence="2">The sequence shown here is derived from an EMBL/GenBank/DDBJ whole genome shotgun (WGS) entry which is preliminary data.</text>
</comment>
<feature type="region of interest" description="Disordered" evidence="1">
    <location>
        <begin position="1"/>
        <end position="82"/>
    </location>
</feature>
<name>A0A9Q3D0J9_9BASI</name>
<feature type="compositionally biased region" description="Polar residues" evidence="1">
    <location>
        <begin position="1"/>
        <end position="18"/>
    </location>
</feature>
<keyword evidence="3" id="KW-1185">Reference proteome</keyword>
<sequence length="82" mass="9058">MPVQSSPPERQTRTQAVLTPTPKAPPYGTPAVPQLRAHLTKDKTKLNSHGEYYAEEEDNSMEKEESVSTEASLTPVVEYEGT</sequence>
<evidence type="ECO:0000313" key="3">
    <source>
        <dbReference type="Proteomes" id="UP000765509"/>
    </source>
</evidence>
<evidence type="ECO:0000256" key="1">
    <source>
        <dbReference type="SAM" id="MobiDB-lite"/>
    </source>
</evidence>
<protein>
    <submittedName>
        <fullName evidence="2">Uncharacterized protein</fullName>
    </submittedName>
</protein>
<accession>A0A9Q3D0J9</accession>
<reference evidence="2" key="1">
    <citation type="submission" date="2021-03" db="EMBL/GenBank/DDBJ databases">
        <title>Draft genome sequence of rust myrtle Austropuccinia psidii MF-1, a brazilian biotype.</title>
        <authorList>
            <person name="Quecine M.C."/>
            <person name="Pachon D.M.R."/>
            <person name="Bonatelli M.L."/>
            <person name="Correr F.H."/>
            <person name="Franceschini L.M."/>
            <person name="Leite T.F."/>
            <person name="Margarido G.R.A."/>
            <person name="Almeida C.A."/>
            <person name="Ferrarezi J.A."/>
            <person name="Labate C.A."/>
        </authorList>
    </citation>
    <scope>NUCLEOTIDE SEQUENCE</scope>
    <source>
        <strain evidence="2">MF-1</strain>
    </source>
</reference>
<gene>
    <name evidence="2" type="ORF">O181_031481</name>
</gene>
<dbReference type="AlphaFoldDB" id="A0A9Q3D0J9"/>
<proteinExistence type="predicted"/>
<organism evidence="2 3">
    <name type="scientific">Austropuccinia psidii MF-1</name>
    <dbReference type="NCBI Taxonomy" id="1389203"/>
    <lineage>
        <taxon>Eukaryota</taxon>
        <taxon>Fungi</taxon>
        <taxon>Dikarya</taxon>
        <taxon>Basidiomycota</taxon>
        <taxon>Pucciniomycotina</taxon>
        <taxon>Pucciniomycetes</taxon>
        <taxon>Pucciniales</taxon>
        <taxon>Sphaerophragmiaceae</taxon>
        <taxon>Austropuccinia</taxon>
    </lineage>
</organism>